<dbReference type="PANTHER" id="PTHR22847:SF637">
    <property type="entry name" value="WD REPEAT DOMAIN 5B"/>
    <property type="match status" value="1"/>
</dbReference>
<dbReference type="Proteomes" id="UP000054485">
    <property type="component" value="Unassembled WGS sequence"/>
</dbReference>
<dbReference type="Pfam" id="PF06985">
    <property type="entry name" value="HET"/>
    <property type="match status" value="1"/>
</dbReference>
<keyword evidence="6" id="KW-1185">Reference proteome</keyword>
<dbReference type="InterPro" id="IPR010730">
    <property type="entry name" value="HET"/>
</dbReference>
<evidence type="ECO:0000256" key="3">
    <source>
        <dbReference type="PROSITE-ProRule" id="PRU00221"/>
    </source>
</evidence>
<gene>
    <name evidence="5" type="ORF">CY34DRAFT_810967</name>
</gene>
<dbReference type="Gene3D" id="2.130.10.10">
    <property type="entry name" value="YVTN repeat-like/Quinoprotein amine dehydrogenase"/>
    <property type="match status" value="3"/>
</dbReference>
<reference evidence="6" key="2">
    <citation type="submission" date="2015-01" db="EMBL/GenBank/DDBJ databases">
        <title>Evolutionary Origins and Diversification of the Mycorrhizal Mutualists.</title>
        <authorList>
            <consortium name="DOE Joint Genome Institute"/>
            <consortium name="Mycorrhizal Genomics Consortium"/>
            <person name="Kohler A."/>
            <person name="Kuo A."/>
            <person name="Nagy L.G."/>
            <person name="Floudas D."/>
            <person name="Copeland A."/>
            <person name="Barry K.W."/>
            <person name="Cichocki N."/>
            <person name="Veneault-Fourrey C."/>
            <person name="LaButti K."/>
            <person name="Lindquist E.A."/>
            <person name="Lipzen A."/>
            <person name="Lundell T."/>
            <person name="Morin E."/>
            <person name="Murat C."/>
            <person name="Riley R."/>
            <person name="Ohm R."/>
            <person name="Sun H."/>
            <person name="Tunlid A."/>
            <person name="Henrissat B."/>
            <person name="Grigoriev I.V."/>
            <person name="Hibbett D.S."/>
            <person name="Martin F."/>
        </authorList>
    </citation>
    <scope>NUCLEOTIDE SEQUENCE [LARGE SCALE GENOMIC DNA]</scope>
    <source>
        <strain evidence="6">UH-Slu-Lm8-n1</strain>
    </source>
</reference>
<protein>
    <recommendedName>
        <fullName evidence="4">Heterokaryon incompatibility domain-containing protein</fullName>
    </recommendedName>
</protein>
<sequence>MPQLTPSTTPVREFKDHTKAIRAVATFPDGRRMVTGSFDKTLCLWDLRTGAMLKKMEGHRDRVTTLAVSQDGQLIASGDQKGVFIVWHGETGEFLTQSTKAHSNRIYALDFSPDGTVLASGSEDGTTKLWCTTTWQQQGDPIECRNCVRCVQYSPSGELLAIATYNDVQIYNSKTRERVADFKGQIPYNFSLVWTPDGTRLFTGGDKKDPTIREWDTMTWKQVGDPWTGHTSEISSIAIHPSGTLVASASYDRHVRLWRLPDRRNIAIFQHSSWVGCVTFSVDGKYILSGGSDRVILKWTVPKDAWPESKARVLANRSMANSEKSLWEDVLLDAQKVIELNPLSHVGYRLKHTALHGAQRYGEAIEAFKIMLEKLDNAHDMQIRKLRDQYTSPSNADGVIQKAINVQLDTAPLRLLDTTTGLLCDRETQISAFKTTTEYKQLLLSVMKHADFPREIIADVVAKYFGCVMLSHRWEGKEPLLHDIKDKAVYHLEAAGGLRKLQSFCKKAHQAGFHWAWVDSCCIDQHNNVELQKSLNSMFAWYYHAALTIVYLSDVPPSSKSGALTRSAWNTRGWTVPEFLAPKVIRFYQQDWTPYLDDVSFNHKESAQIMHELEDATGIDARTLVTFQPGMRDAREKLQWASMRVTTLPEDIAYSLFGIFGIQLPILYGENKQRALGRLLQEIVAQSGDITALDWVGQPSTFNSCLPANISSYAVPPCALPSLSEYQVQTAVSSLRHTMAVGSGLKLYNQLDNLSAARFANCRLHLPCIVHRVTEVRRRQDLVQETQVMYGMKADELNDLLITTEETLVQFSCARPTRQAFLLVRPWDRRLFELPDFAEQPAFDDDAVNLADPRSPLDHSHDSAKQEWIDSECRSRALRLIVRLRQPFSAFLLAQQRGGEYKRIASDCNIIARVKGAGSVHNIMDIRTLEIL</sequence>
<dbReference type="InParanoid" id="A0A0D0AR90"/>
<dbReference type="Gene3D" id="1.25.40.10">
    <property type="entry name" value="Tetratricopeptide repeat domain"/>
    <property type="match status" value="1"/>
</dbReference>
<reference evidence="5 6" key="1">
    <citation type="submission" date="2014-04" db="EMBL/GenBank/DDBJ databases">
        <authorList>
            <consortium name="DOE Joint Genome Institute"/>
            <person name="Kuo A."/>
            <person name="Ruytinx J."/>
            <person name="Rineau F."/>
            <person name="Colpaert J."/>
            <person name="Kohler A."/>
            <person name="Nagy L.G."/>
            <person name="Floudas D."/>
            <person name="Copeland A."/>
            <person name="Barry K.W."/>
            <person name="Cichocki N."/>
            <person name="Veneault-Fourrey C."/>
            <person name="LaButti K."/>
            <person name="Lindquist E.A."/>
            <person name="Lipzen A."/>
            <person name="Lundell T."/>
            <person name="Morin E."/>
            <person name="Murat C."/>
            <person name="Sun H."/>
            <person name="Tunlid A."/>
            <person name="Henrissat B."/>
            <person name="Grigoriev I.V."/>
            <person name="Hibbett D.S."/>
            <person name="Martin F."/>
            <person name="Nordberg H.P."/>
            <person name="Cantor M.N."/>
            <person name="Hua S.X."/>
        </authorList>
    </citation>
    <scope>NUCLEOTIDE SEQUENCE [LARGE SCALE GENOMIC DNA]</scope>
    <source>
        <strain evidence="5 6">UH-Slu-Lm8-n1</strain>
    </source>
</reference>
<dbReference type="InterPro" id="IPR020472">
    <property type="entry name" value="WD40_PAC1"/>
</dbReference>
<feature type="repeat" description="WD" evidence="3">
    <location>
        <begin position="227"/>
        <end position="268"/>
    </location>
</feature>
<name>A0A0D0AR90_9AGAM</name>
<organism evidence="5 6">
    <name type="scientific">Suillus luteus UH-Slu-Lm8-n1</name>
    <dbReference type="NCBI Taxonomy" id="930992"/>
    <lineage>
        <taxon>Eukaryota</taxon>
        <taxon>Fungi</taxon>
        <taxon>Dikarya</taxon>
        <taxon>Basidiomycota</taxon>
        <taxon>Agaricomycotina</taxon>
        <taxon>Agaricomycetes</taxon>
        <taxon>Agaricomycetidae</taxon>
        <taxon>Boletales</taxon>
        <taxon>Suillineae</taxon>
        <taxon>Suillaceae</taxon>
        <taxon>Suillus</taxon>
    </lineage>
</organism>
<dbReference type="PRINTS" id="PR00320">
    <property type="entry name" value="GPROTEINBRPT"/>
</dbReference>
<dbReference type="PROSITE" id="PS50082">
    <property type="entry name" value="WD_REPEATS_2"/>
    <property type="match status" value="5"/>
</dbReference>
<evidence type="ECO:0000313" key="6">
    <source>
        <dbReference type="Proteomes" id="UP000054485"/>
    </source>
</evidence>
<evidence type="ECO:0000259" key="4">
    <source>
        <dbReference type="Pfam" id="PF06985"/>
    </source>
</evidence>
<dbReference type="PROSITE" id="PS50294">
    <property type="entry name" value="WD_REPEATS_REGION"/>
    <property type="match status" value="5"/>
</dbReference>
<proteinExistence type="predicted"/>
<dbReference type="GO" id="GO:1990234">
    <property type="term" value="C:transferase complex"/>
    <property type="evidence" value="ECO:0007669"/>
    <property type="project" value="UniProtKB-ARBA"/>
</dbReference>
<dbReference type="SUPFAM" id="SSF50978">
    <property type="entry name" value="WD40 repeat-like"/>
    <property type="match status" value="1"/>
</dbReference>
<dbReference type="InterPro" id="IPR011990">
    <property type="entry name" value="TPR-like_helical_dom_sf"/>
</dbReference>
<dbReference type="HOGENOM" id="CLU_006785_0_0_1"/>
<dbReference type="STRING" id="930992.A0A0D0AR90"/>
<dbReference type="PROSITE" id="PS00678">
    <property type="entry name" value="WD_REPEATS_1"/>
    <property type="match status" value="1"/>
</dbReference>
<dbReference type="OrthoDB" id="2423701at2759"/>
<keyword evidence="2" id="KW-0677">Repeat</keyword>
<evidence type="ECO:0000313" key="5">
    <source>
        <dbReference type="EMBL" id="KIK36807.1"/>
    </source>
</evidence>
<evidence type="ECO:0000256" key="2">
    <source>
        <dbReference type="ARBA" id="ARBA00022737"/>
    </source>
</evidence>
<accession>A0A0D0AR90</accession>
<feature type="repeat" description="WD" evidence="3">
    <location>
        <begin position="14"/>
        <end position="55"/>
    </location>
</feature>
<feature type="repeat" description="WD" evidence="3">
    <location>
        <begin position="268"/>
        <end position="301"/>
    </location>
</feature>
<dbReference type="InterPro" id="IPR019775">
    <property type="entry name" value="WD40_repeat_CS"/>
</dbReference>
<feature type="repeat" description="WD" evidence="3">
    <location>
        <begin position="56"/>
        <end position="97"/>
    </location>
</feature>
<dbReference type="InterPro" id="IPR036322">
    <property type="entry name" value="WD40_repeat_dom_sf"/>
</dbReference>
<evidence type="ECO:0000256" key="1">
    <source>
        <dbReference type="ARBA" id="ARBA00022574"/>
    </source>
</evidence>
<feature type="domain" description="Heterokaryon incompatibility" evidence="4">
    <location>
        <begin position="469"/>
        <end position="555"/>
    </location>
</feature>
<dbReference type="EMBL" id="KN835497">
    <property type="protein sequence ID" value="KIK36807.1"/>
    <property type="molecule type" value="Genomic_DNA"/>
</dbReference>
<dbReference type="AlphaFoldDB" id="A0A0D0AR90"/>
<dbReference type="SUPFAM" id="SSF48452">
    <property type="entry name" value="TPR-like"/>
    <property type="match status" value="1"/>
</dbReference>
<dbReference type="PANTHER" id="PTHR22847">
    <property type="entry name" value="WD40 REPEAT PROTEIN"/>
    <property type="match status" value="1"/>
</dbReference>
<dbReference type="Pfam" id="PF00400">
    <property type="entry name" value="WD40"/>
    <property type="match status" value="5"/>
</dbReference>
<dbReference type="SMART" id="SM00320">
    <property type="entry name" value="WD40"/>
    <property type="match status" value="7"/>
</dbReference>
<keyword evidence="1 3" id="KW-0853">WD repeat</keyword>
<dbReference type="InterPro" id="IPR001680">
    <property type="entry name" value="WD40_rpt"/>
</dbReference>
<feature type="repeat" description="WD" evidence="3">
    <location>
        <begin position="99"/>
        <end position="130"/>
    </location>
</feature>
<dbReference type="InterPro" id="IPR015943">
    <property type="entry name" value="WD40/YVTN_repeat-like_dom_sf"/>
</dbReference>
<dbReference type="CDD" id="cd00200">
    <property type="entry name" value="WD40"/>
    <property type="match status" value="1"/>
</dbReference>